<gene>
    <name evidence="3" type="ORF">F4553_002944</name>
</gene>
<keyword evidence="2" id="KW-0732">Signal</keyword>
<organism evidence="3 4">
    <name type="scientific">Allocatelliglobosispora scoriae</name>
    <dbReference type="NCBI Taxonomy" id="643052"/>
    <lineage>
        <taxon>Bacteria</taxon>
        <taxon>Bacillati</taxon>
        <taxon>Actinomycetota</taxon>
        <taxon>Actinomycetes</taxon>
        <taxon>Micromonosporales</taxon>
        <taxon>Micromonosporaceae</taxon>
        <taxon>Allocatelliglobosispora</taxon>
    </lineage>
</organism>
<dbReference type="PROSITE" id="PS51318">
    <property type="entry name" value="TAT"/>
    <property type="match status" value="1"/>
</dbReference>
<keyword evidence="1" id="KW-0812">Transmembrane</keyword>
<reference evidence="3 4" key="1">
    <citation type="submission" date="2020-08" db="EMBL/GenBank/DDBJ databases">
        <title>Sequencing the genomes of 1000 actinobacteria strains.</title>
        <authorList>
            <person name="Klenk H.-P."/>
        </authorList>
    </citation>
    <scope>NUCLEOTIDE SEQUENCE [LARGE SCALE GENOMIC DNA]</scope>
    <source>
        <strain evidence="3 4">DSM 45362</strain>
    </source>
</reference>
<evidence type="ECO:0000256" key="1">
    <source>
        <dbReference type="SAM" id="Phobius"/>
    </source>
</evidence>
<dbReference type="RefSeq" id="WP_184836270.1">
    <property type="nucleotide sequence ID" value="NZ_JACHMN010000002.1"/>
</dbReference>
<dbReference type="EMBL" id="JACHMN010000002">
    <property type="protein sequence ID" value="MBB5869565.1"/>
    <property type="molecule type" value="Genomic_DNA"/>
</dbReference>
<accession>A0A841BPG0</accession>
<evidence type="ECO:0000313" key="3">
    <source>
        <dbReference type="EMBL" id="MBB5869565.1"/>
    </source>
</evidence>
<keyword evidence="1" id="KW-1133">Transmembrane helix</keyword>
<dbReference type="AlphaFoldDB" id="A0A841BPG0"/>
<protein>
    <submittedName>
        <fullName evidence="3">Uncharacterized protein</fullName>
    </submittedName>
</protein>
<feature type="chain" id="PRO_5032988182" evidence="2">
    <location>
        <begin position="34"/>
        <end position="222"/>
    </location>
</feature>
<keyword evidence="1" id="KW-0472">Membrane</keyword>
<evidence type="ECO:0000313" key="4">
    <source>
        <dbReference type="Proteomes" id="UP000587527"/>
    </source>
</evidence>
<comment type="caution">
    <text evidence="3">The sequence shown here is derived from an EMBL/GenBank/DDBJ whole genome shotgun (WGS) entry which is preliminary data.</text>
</comment>
<keyword evidence="4" id="KW-1185">Reference proteome</keyword>
<feature type="transmembrane region" description="Helical" evidence="1">
    <location>
        <begin position="197"/>
        <end position="218"/>
    </location>
</feature>
<feature type="signal peptide" evidence="2">
    <location>
        <begin position="1"/>
        <end position="33"/>
    </location>
</feature>
<dbReference type="InterPro" id="IPR006311">
    <property type="entry name" value="TAT_signal"/>
</dbReference>
<proteinExistence type="predicted"/>
<dbReference type="Proteomes" id="UP000587527">
    <property type="component" value="Unassembled WGS sequence"/>
</dbReference>
<sequence>MDRNVTRRLFLHGAVLAVLAAPVAVGLATPAAAAPAAAPSAAPNPVNSMTIAGVGLTEPLTIDATDNQREFEAMLSEVDWLAVRPGVSVKSPTAEKLGPKYTVTLLVDGVAKQQYDLYPLATGGPRAYRSDKQPDKRKVAAGWFYGRFTMPTAMRAAGVPLTGVSLPPGAGGGGGGTGATEQEQDISSMFGEWRGVVALNGVVALLIAAGLFGIAFGIRRKI</sequence>
<name>A0A841BPG0_9ACTN</name>
<evidence type="ECO:0000256" key="2">
    <source>
        <dbReference type="SAM" id="SignalP"/>
    </source>
</evidence>